<dbReference type="InterPro" id="IPR042097">
    <property type="entry name" value="Aminopeptidase_N-like_N_sf"/>
</dbReference>
<evidence type="ECO:0000256" key="16">
    <source>
        <dbReference type="ARBA" id="ARBA00023180"/>
    </source>
</evidence>
<reference evidence="24" key="1">
    <citation type="submission" date="2021-06" db="EMBL/GenBank/DDBJ databases">
        <authorList>
            <consortium name="Wellcome Sanger Institute Data Sharing"/>
        </authorList>
    </citation>
    <scope>NUCLEOTIDE SEQUENCE [LARGE SCALE GENOMIC DNA]</scope>
</reference>
<feature type="binding site" evidence="18">
    <location>
        <position position="393"/>
    </location>
    <ligand>
        <name>Zn(2+)</name>
        <dbReference type="ChEBI" id="CHEBI:29105"/>
        <note>catalytic</note>
    </ligand>
</feature>
<dbReference type="InterPro" id="IPR034016">
    <property type="entry name" value="M1_APN-typ"/>
</dbReference>
<evidence type="ECO:0000256" key="2">
    <source>
        <dbReference type="ARBA" id="ARBA00010136"/>
    </source>
</evidence>
<feature type="domain" description="Aminopeptidase N-like N-terminal" evidence="23">
    <location>
        <begin position="88"/>
        <end position="285"/>
    </location>
</feature>
<dbReference type="FunFam" id="1.10.390.10:FF:000016">
    <property type="entry name" value="Glutamyl aminopeptidase"/>
    <property type="match status" value="1"/>
</dbReference>
<keyword evidence="14 20" id="KW-0472">Membrane</keyword>
<comment type="subcellular location">
    <subcellularLocation>
        <location evidence="1">Cell membrane</location>
        <topology evidence="1">Single-pass type II membrane protein</topology>
    </subcellularLocation>
</comment>
<dbReference type="Gene3D" id="1.25.50.20">
    <property type="match status" value="1"/>
</dbReference>
<evidence type="ECO:0000256" key="7">
    <source>
        <dbReference type="ARBA" id="ARBA00022692"/>
    </source>
</evidence>
<evidence type="ECO:0000256" key="10">
    <source>
        <dbReference type="ARBA" id="ARBA00022833"/>
    </source>
</evidence>
<evidence type="ECO:0000256" key="11">
    <source>
        <dbReference type="ARBA" id="ARBA00022968"/>
    </source>
</evidence>
<dbReference type="Gene3D" id="1.10.390.10">
    <property type="entry name" value="Neutral Protease Domain 2"/>
    <property type="match status" value="1"/>
</dbReference>
<dbReference type="InterPro" id="IPR050344">
    <property type="entry name" value="Peptidase_M1_aminopeptidases"/>
</dbReference>
<evidence type="ECO:0000256" key="18">
    <source>
        <dbReference type="PIRSR" id="PIRSR634016-3"/>
    </source>
</evidence>
<evidence type="ECO:0000256" key="9">
    <source>
        <dbReference type="ARBA" id="ARBA00022801"/>
    </source>
</evidence>
<dbReference type="Gene3D" id="2.60.40.1910">
    <property type="match status" value="1"/>
</dbReference>
<dbReference type="InterPro" id="IPR027268">
    <property type="entry name" value="Peptidase_M4/M1_CTD_sf"/>
</dbReference>
<keyword evidence="15" id="KW-1015">Disulfide bond</keyword>
<evidence type="ECO:0000259" key="23">
    <source>
        <dbReference type="Pfam" id="PF17900"/>
    </source>
</evidence>
<dbReference type="AlphaFoldDB" id="A0A8C4TC07"/>
<dbReference type="InterPro" id="IPR001930">
    <property type="entry name" value="Peptidase_M1"/>
</dbReference>
<feature type="site" description="Transition state stabilizer" evidence="19">
    <location>
        <position position="482"/>
    </location>
</feature>
<sequence>MKQGFYISKALAVVFVFLAVIGIVIIISLAVVCSEEKAKNVGNAVTPIQSIRPSTSTTLWTTPSTAMMSTSQPKKTWNHIRLPMTLIPEFYNVTLWPRLTQPINGMYIFTGNSTVRFTCKEATNLILIHCNMLNLTLFDGHHAILTGGDGANPPAIINSWWEKDTQYLVLQLQGELQAGKSYSLFTEFTGELADDLAGFYRSEYTEDGEKRIIATTQMQPTDARKAFPCFDEPALKARFSFTVIHEPQFLALSNSPLAETKELIIEGITWTVSKFEETEIMSTYLTAFIVCDFASIECPTFPFQVRIWARKEAIYKGHGNYSLKTAASILKYLEAYYNISYPLPKSDQIAVPDFNFFAMENWGLLVYHENGLLLDPNGSSTQNKENIAFILAHELAHQWFGNLVTMKWWNDLWLNEGFATYVQYLGVDFVEPSWSIKDLFVVYEVHYVFGVDALPYSRPLSAKEEEINTLEDINGVIDAITYSKGAAVLRMLSSFLTEDLFRKGLSSYLKAFQFRNTVYLDLWNHLQQAVNEQQSIQLPTSISDIMNRWTRQMGFPLVTFNTTSGEISQKHFLLDQKAIVRRTSEYNYTWHIPVSWMKSGILQPLGWLLNKSETKPELKVTGAEWVLANINVTGYYRVNYDMQNWERLLSQLQRDHSIIPINNRAQIISDAFSLAQAEYIPITLALNTTRYLSKDTEYIPWISALANLKHFFLMFDRSEVYGPMQAYLRKQVHQLYEHFENSTENFKEIPSALTAQYSQRVAVWIACEYGLKKCRDLSSGLYKQWMDKPSANPIHPNLRSLIYCSAIASGGVEMWDFGWKMFRNTTFTAESDRLRYALSCAKEPWLLNRYLEYSLNQEYIRKQDSISTISYIASNVVGQSLVGTSFDPVGKLCSISESSFYDFSMTSYSLLNIHGRDMKVSERFASESELRQLEQFKKDNEHIGFGVAAPTMTLALERTRSNIKWVNKNKQEVLKWFQEASE</sequence>
<dbReference type="InterPro" id="IPR014782">
    <property type="entry name" value="Peptidase_M1_dom"/>
</dbReference>
<dbReference type="SUPFAM" id="SSF55486">
    <property type="entry name" value="Metalloproteases ('zincins'), catalytic domain"/>
    <property type="match status" value="1"/>
</dbReference>
<dbReference type="SUPFAM" id="SSF63737">
    <property type="entry name" value="Leukotriene A4 hydrolase N-terminal domain"/>
    <property type="match status" value="1"/>
</dbReference>
<dbReference type="InterPro" id="IPR045357">
    <property type="entry name" value="Aminopeptidase_N-like_N"/>
</dbReference>
<evidence type="ECO:0000259" key="22">
    <source>
        <dbReference type="Pfam" id="PF11838"/>
    </source>
</evidence>
<dbReference type="Pfam" id="PF17900">
    <property type="entry name" value="Peptidase_M1_N"/>
    <property type="match status" value="1"/>
</dbReference>
<evidence type="ECO:0000256" key="12">
    <source>
        <dbReference type="ARBA" id="ARBA00022989"/>
    </source>
</evidence>
<dbReference type="Gene3D" id="2.60.40.1730">
    <property type="entry name" value="tricorn interacting facor f3 domain"/>
    <property type="match status" value="1"/>
</dbReference>
<evidence type="ECO:0000256" key="5">
    <source>
        <dbReference type="ARBA" id="ARBA00022475"/>
    </source>
</evidence>
<dbReference type="GO" id="GO:0043171">
    <property type="term" value="P:peptide catabolic process"/>
    <property type="evidence" value="ECO:0007669"/>
    <property type="project" value="TreeGrafter"/>
</dbReference>
<evidence type="ECO:0000256" key="4">
    <source>
        <dbReference type="ARBA" id="ARBA00022438"/>
    </source>
</evidence>
<keyword evidence="11" id="KW-0735">Signal-anchor</keyword>
<evidence type="ECO:0000256" key="20">
    <source>
        <dbReference type="RuleBase" id="RU364040"/>
    </source>
</evidence>
<keyword evidence="8 18" id="KW-0479">Metal-binding</keyword>
<dbReference type="PANTHER" id="PTHR11533">
    <property type="entry name" value="PROTEASE M1 ZINC METALLOPROTEASE"/>
    <property type="match status" value="1"/>
</dbReference>
<feature type="active site" description="Proton acceptor" evidence="17">
    <location>
        <position position="394"/>
    </location>
</feature>
<keyword evidence="12 20" id="KW-1133">Transmembrane helix</keyword>
<evidence type="ECO:0000256" key="3">
    <source>
        <dbReference type="ARBA" id="ARBA00011738"/>
    </source>
</evidence>
<keyword evidence="5" id="KW-1003">Cell membrane</keyword>
<feature type="binding site" evidence="18">
    <location>
        <position position="416"/>
    </location>
    <ligand>
        <name>Zn(2+)</name>
        <dbReference type="ChEBI" id="CHEBI:29105"/>
        <note>catalytic</note>
    </ligand>
</feature>
<dbReference type="FunFam" id="1.25.50.20:FF:000012">
    <property type="entry name" value="Aminopeptidase N"/>
    <property type="match status" value="1"/>
</dbReference>
<evidence type="ECO:0000256" key="6">
    <source>
        <dbReference type="ARBA" id="ARBA00022670"/>
    </source>
</evidence>
<dbReference type="PRINTS" id="PR00756">
    <property type="entry name" value="ALADIPTASE"/>
</dbReference>
<keyword evidence="6 20" id="KW-0645">Protease</keyword>
<keyword evidence="16" id="KW-0325">Glycoprotein</keyword>
<dbReference type="InterPro" id="IPR024571">
    <property type="entry name" value="ERAP1-like_C_dom"/>
</dbReference>
<dbReference type="Proteomes" id="UP000694620">
    <property type="component" value="Chromosome 17"/>
</dbReference>
<dbReference type="GO" id="GO:0005886">
    <property type="term" value="C:plasma membrane"/>
    <property type="evidence" value="ECO:0007669"/>
    <property type="project" value="UniProtKB-SubCell"/>
</dbReference>
<evidence type="ECO:0000259" key="21">
    <source>
        <dbReference type="Pfam" id="PF01433"/>
    </source>
</evidence>
<organism evidence="24 25">
    <name type="scientific">Erpetoichthys calabaricus</name>
    <name type="common">Rope fish</name>
    <name type="synonym">Calamoichthys calabaricus</name>
    <dbReference type="NCBI Taxonomy" id="27687"/>
    <lineage>
        <taxon>Eukaryota</taxon>
        <taxon>Metazoa</taxon>
        <taxon>Chordata</taxon>
        <taxon>Craniata</taxon>
        <taxon>Vertebrata</taxon>
        <taxon>Euteleostomi</taxon>
        <taxon>Actinopterygii</taxon>
        <taxon>Polypteriformes</taxon>
        <taxon>Polypteridae</taxon>
        <taxon>Erpetoichthys</taxon>
    </lineage>
</organism>
<feature type="domain" description="ERAP1-like C-terminal" evidence="22">
    <location>
        <begin position="625"/>
        <end position="945"/>
    </location>
</feature>
<dbReference type="Pfam" id="PF01433">
    <property type="entry name" value="Peptidase_M1"/>
    <property type="match status" value="1"/>
</dbReference>
<keyword evidence="9 20" id="KW-0378">Hydrolase</keyword>
<evidence type="ECO:0000256" key="19">
    <source>
        <dbReference type="PIRSR" id="PIRSR634016-4"/>
    </source>
</evidence>
<dbReference type="FunFam" id="2.60.40.1730:FF:000001">
    <property type="entry name" value="Leucyl-cystinyl aminopeptidase"/>
    <property type="match status" value="1"/>
</dbReference>
<keyword evidence="4 20" id="KW-0031">Aminopeptidase</keyword>
<name>A0A8C4TC07_ERPCA</name>
<dbReference type="CDD" id="cd09601">
    <property type="entry name" value="M1_APN-Q_like"/>
    <property type="match status" value="1"/>
</dbReference>
<evidence type="ECO:0000256" key="17">
    <source>
        <dbReference type="PIRSR" id="PIRSR634016-1"/>
    </source>
</evidence>
<dbReference type="GO" id="GO:0006508">
    <property type="term" value="P:proteolysis"/>
    <property type="evidence" value="ECO:0007669"/>
    <property type="project" value="UniProtKB-KW"/>
</dbReference>
<dbReference type="Pfam" id="PF11838">
    <property type="entry name" value="ERAP1_C"/>
    <property type="match status" value="1"/>
</dbReference>
<keyword evidence="25" id="KW-1185">Reference proteome</keyword>
<gene>
    <name evidence="24" type="primary">LOC114667806</name>
</gene>
<evidence type="ECO:0000256" key="1">
    <source>
        <dbReference type="ARBA" id="ARBA00004401"/>
    </source>
</evidence>
<dbReference type="GO" id="GO:0008270">
    <property type="term" value="F:zinc ion binding"/>
    <property type="evidence" value="ECO:0007669"/>
    <property type="project" value="UniProtKB-UniRule"/>
</dbReference>
<feature type="binding site" evidence="18">
    <location>
        <position position="397"/>
    </location>
    <ligand>
        <name>Zn(2+)</name>
        <dbReference type="ChEBI" id="CHEBI:29105"/>
        <note>catalytic</note>
    </ligand>
</feature>
<dbReference type="GO" id="GO:0042277">
    <property type="term" value="F:peptide binding"/>
    <property type="evidence" value="ECO:0007669"/>
    <property type="project" value="TreeGrafter"/>
</dbReference>
<dbReference type="Ensembl" id="ENSECRT00000031007.1">
    <property type="protein sequence ID" value="ENSECRP00000030363.1"/>
    <property type="gene ID" value="ENSECRG00000018716.1"/>
</dbReference>
<evidence type="ECO:0000256" key="8">
    <source>
        <dbReference type="ARBA" id="ARBA00022723"/>
    </source>
</evidence>
<protein>
    <recommendedName>
        <fullName evidence="20">Aminopeptidase</fullName>
        <ecNumber evidence="20">3.4.11.-</ecNumber>
    </recommendedName>
</protein>
<dbReference type="GO" id="GO:0005737">
    <property type="term" value="C:cytoplasm"/>
    <property type="evidence" value="ECO:0007669"/>
    <property type="project" value="TreeGrafter"/>
</dbReference>
<comment type="subunit">
    <text evidence="3">Homodimer.</text>
</comment>
<keyword evidence="7 20" id="KW-0812">Transmembrane</keyword>
<evidence type="ECO:0000256" key="13">
    <source>
        <dbReference type="ARBA" id="ARBA00023049"/>
    </source>
</evidence>
<evidence type="ECO:0000313" key="24">
    <source>
        <dbReference type="Ensembl" id="ENSECRP00000030363.1"/>
    </source>
</evidence>
<evidence type="ECO:0000256" key="15">
    <source>
        <dbReference type="ARBA" id="ARBA00023157"/>
    </source>
</evidence>
<dbReference type="EC" id="3.4.11.-" evidence="20"/>
<comment type="cofactor">
    <cofactor evidence="18 20">
        <name>Zn(2+)</name>
        <dbReference type="ChEBI" id="CHEBI:29105"/>
    </cofactor>
    <text evidence="18 20">Binds 1 zinc ion per subunit.</text>
</comment>
<feature type="domain" description="Peptidase M1 membrane alanine aminopeptidase" evidence="21">
    <location>
        <begin position="321"/>
        <end position="549"/>
    </location>
</feature>
<accession>A0A8C4TC07</accession>
<dbReference type="GO" id="GO:0070006">
    <property type="term" value="F:metalloaminopeptidase activity"/>
    <property type="evidence" value="ECO:0007669"/>
    <property type="project" value="TreeGrafter"/>
</dbReference>
<dbReference type="GO" id="GO:0005615">
    <property type="term" value="C:extracellular space"/>
    <property type="evidence" value="ECO:0007669"/>
    <property type="project" value="TreeGrafter"/>
</dbReference>
<dbReference type="GeneTree" id="ENSGT00940000154876"/>
<keyword evidence="13 20" id="KW-0482">Metalloprotease</keyword>
<evidence type="ECO:0000313" key="25">
    <source>
        <dbReference type="Proteomes" id="UP000694620"/>
    </source>
</evidence>
<reference evidence="24" key="3">
    <citation type="submission" date="2025-09" db="UniProtKB">
        <authorList>
            <consortium name="Ensembl"/>
        </authorList>
    </citation>
    <scope>IDENTIFICATION</scope>
</reference>
<feature type="transmembrane region" description="Helical" evidence="20">
    <location>
        <begin position="12"/>
        <end position="32"/>
    </location>
</feature>
<dbReference type="PANTHER" id="PTHR11533:SF172">
    <property type="entry name" value="AMINOPEPTIDASE N"/>
    <property type="match status" value="1"/>
</dbReference>
<evidence type="ECO:0000256" key="14">
    <source>
        <dbReference type="ARBA" id="ARBA00023136"/>
    </source>
</evidence>
<dbReference type="FunFam" id="2.60.40.1910:FF:000005">
    <property type="entry name" value="Aminopeptidase"/>
    <property type="match status" value="1"/>
</dbReference>
<reference evidence="24" key="2">
    <citation type="submission" date="2025-08" db="UniProtKB">
        <authorList>
            <consortium name="Ensembl"/>
        </authorList>
    </citation>
    <scope>IDENTIFICATION</scope>
</reference>
<comment type="similarity">
    <text evidence="2 20">Belongs to the peptidase M1 family.</text>
</comment>
<keyword evidence="10 18" id="KW-0862">Zinc</keyword>
<proteinExistence type="inferred from homology"/>